<sequence>MGMRKKGRTQWKLDRKVEEAKRRKQKAIRFVKAKASV</sequence>
<comment type="caution">
    <text evidence="1">The sequence shown here is derived from an EMBL/GenBank/DDBJ whole genome shotgun (WGS) entry which is preliminary data.</text>
</comment>
<dbReference type="AlphaFoldDB" id="A0A0G0XGT7"/>
<name>A0A0G0XGT7_9BACT</name>
<accession>A0A0G0XGT7</accession>
<proteinExistence type="predicted"/>
<reference evidence="1 2" key="1">
    <citation type="journal article" date="2015" name="Nature">
        <title>rRNA introns, odd ribosomes, and small enigmatic genomes across a large radiation of phyla.</title>
        <authorList>
            <person name="Brown C.T."/>
            <person name="Hug L.A."/>
            <person name="Thomas B.C."/>
            <person name="Sharon I."/>
            <person name="Castelle C.J."/>
            <person name="Singh A."/>
            <person name="Wilkins M.J."/>
            <person name="Williams K.H."/>
            <person name="Banfield J.F."/>
        </authorList>
    </citation>
    <scope>NUCLEOTIDE SEQUENCE [LARGE SCALE GENOMIC DNA]</scope>
</reference>
<evidence type="ECO:0000313" key="1">
    <source>
        <dbReference type="EMBL" id="KKR86947.1"/>
    </source>
</evidence>
<dbReference type="Proteomes" id="UP000034616">
    <property type="component" value="Unassembled WGS sequence"/>
</dbReference>
<evidence type="ECO:0000313" key="2">
    <source>
        <dbReference type="Proteomes" id="UP000034616"/>
    </source>
</evidence>
<protein>
    <submittedName>
        <fullName evidence="1">Uncharacterized protein</fullName>
    </submittedName>
</protein>
<gene>
    <name evidence="1" type="ORF">UU35_C0007G0093</name>
</gene>
<organism evidence="1 2">
    <name type="scientific">Candidatus Uhrbacteria bacterium GW2011_GWC2_41_11</name>
    <dbReference type="NCBI Taxonomy" id="1618985"/>
    <lineage>
        <taxon>Bacteria</taxon>
        <taxon>Candidatus Uhriibacteriota</taxon>
    </lineage>
</organism>
<dbReference type="EMBL" id="LCAH01000007">
    <property type="protein sequence ID" value="KKR86947.1"/>
    <property type="molecule type" value="Genomic_DNA"/>
</dbReference>